<evidence type="ECO:0000259" key="3">
    <source>
        <dbReference type="Pfam" id="PF24034"/>
    </source>
</evidence>
<evidence type="ECO:0000313" key="4">
    <source>
        <dbReference type="EMBL" id="POG54598.1"/>
    </source>
</evidence>
<keyword evidence="2" id="KW-0812">Transmembrane</keyword>
<organism evidence="4 5">
    <name type="scientific">Haloferax marisrubri</name>
    <dbReference type="NCBI Taxonomy" id="1544719"/>
    <lineage>
        <taxon>Archaea</taxon>
        <taxon>Methanobacteriati</taxon>
        <taxon>Methanobacteriota</taxon>
        <taxon>Stenosarchaea group</taxon>
        <taxon>Halobacteria</taxon>
        <taxon>Halobacteriales</taxon>
        <taxon>Haloferacaceae</taxon>
        <taxon>Haloferax</taxon>
    </lineage>
</organism>
<dbReference type="Proteomes" id="UP000053621">
    <property type="component" value="Unassembled WGS sequence"/>
</dbReference>
<gene>
    <name evidence="4" type="ORF">AUR65_012745</name>
</gene>
<dbReference type="EMBL" id="LOPW02000017">
    <property type="protein sequence ID" value="POG54598.1"/>
    <property type="molecule type" value="Genomic_DNA"/>
</dbReference>
<dbReference type="RefSeq" id="WP_058567228.1">
    <property type="nucleotide sequence ID" value="NZ_LOPW02000017.1"/>
</dbReference>
<proteinExistence type="predicted"/>
<reference evidence="4" key="1">
    <citation type="submission" date="2017-08" db="EMBL/GenBank/DDBJ databases">
        <title>Haloferax marisrubri sp. nov., isolated from the Discovery deep brine-seawater interface in the Red Sea.</title>
        <authorList>
            <person name="Zhang G."/>
            <person name="Stingl U."/>
        </authorList>
    </citation>
    <scope>NUCLEOTIDE SEQUENCE [LARGE SCALE GENOMIC DNA]</scope>
    <source>
        <strain evidence="4">SB3</strain>
    </source>
</reference>
<feature type="compositionally biased region" description="Low complexity" evidence="1">
    <location>
        <begin position="133"/>
        <end position="148"/>
    </location>
</feature>
<accession>A0A2P4NNE1</accession>
<keyword evidence="2" id="KW-0472">Membrane</keyword>
<dbReference type="Pfam" id="PF24034">
    <property type="entry name" value="DUF7343"/>
    <property type="match status" value="1"/>
</dbReference>
<evidence type="ECO:0000256" key="2">
    <source>
        <dbReference type="SAM" id="Phobius"/>
    </source>
</evidence>
<feature type="compositionally biased region" description="Acidic residues" evidence="1">
    <location>
        <begin position="57"/>
        <end position="67"/>
    </location>
</feature>
<evidence type="ECO:0000313" key="5">
    <source>
        <dbReference type="Proteomes" id="UP000053621"/>
    </source>
</evidence>
<feature type="compositionally biased region" description="Polar residues" evidence="1">
    <location>
        <begin position="39"/>
        <end position="48"/>
    </location>
</feature>
<keyword evidence="5" id="KW-1185">Reference proteome</keyword>
<dbReference type="AlphaFoldDB" id="A0A2P4NNE1"/>
<keyword evidence="2" id="KW-1133">Transmembrane helix</keyword>
<feature type="transmembrane region" description="Helical" evidence="2">
    <location>
        <begin position="108"/>
        <end position="127"/>
    </location>
</feature>
<protein>
    <recommendedName>
        <fullName evidence="3">DUF7343 domain-containing protein</fullName>
    </recommendedName>
</protein>
<dbReference type="InterPro" id="IPR055767">
    <property type="entry name" value="DUF7343"/>
</dbReference>
<feature type="region of interest" description="Disordered" evidence="1">
    <location>
        <begin position="31"/>
        <end position="104"/>
    </location>
</feature>
<name>A0A2P4NNE1_9EURY</name>
<dbReference type="PROSITE" id="PS51257">
    <property type="entry name" value="PROKAR_LIPOPROTEIN"/>
    <property type="match status" value="1"/>
</dbReference>
<comment type="caution">
    <text evidence="4">The sequence shown here is derived from an EMBL/GenBank/DDBJ whole genome shotgun (WGS) entry which is preliminary data.</text>
</comment>
<evidence type="ECO:0000256" key="1">
    <source>
        <dbReference type="SAM" id="MobiDB-lite"/>
    </source>
</evidence>
<dbReference type="OrthoDB" id="293752at2157"/>
<feature type="domain" description="DUF7343" evidence="3">
    <location>
        <begin position="151"/>
        <end position="198"/>
    </location>
</feature>
<sequence length="219" mass="22652">MTIRTGGHRTSRTLLVAVVLALVVATAGCVGDGEGPGEESNTTTQEQVTEPLTDDPTVTEEPTDAPTEEPTATEAPTDEPTEAPTETETPGGGEGGDSGGDESNGQTLLLLGALAVFAVGFVAAGILRGRNKSSSPEASTAPTAATADSRSDAERVVSLLHKNNGRMFEDVLEEELDWSPAHARRVVDGLVATGDVERRETEGGTLVVFADPDRPTDAE</sequence>
<feature type="region of interest" description="Disordered" evidence="1">
    <location>
        <begin position="130"/>
        <end position="150"/>
    </location>
</feature>